<gene>
    <name evidence="1" type="ORF">BHYA_0028g00160</name>
</gene>
<protein>
    <submittedName>
        <fullName evidence="1">Uncharacterized protein</fullName>
    </submittedName>
</protein>
<evidence type="ECO:0000313" key="1">
    <source>
        <dbReference type="EMBL" id="TGO40975.1"/>
    </source>
</evidence>
<evidence type="ECO:0000313" key="2">
    <source>
        <dbReference type="Proteomes" id="UP000297814"/>
    </source>
</evidence>
<dbReference type="Proteomes" id="UP000297814">
    <property type="component" value="Unassembled WGS sequence"/>
</dbReference>
<name>A0A4Z1GWJ0_9HELO</name>
<reference evidence="1 2" key="1">
    <citation type="submission" date="2017-12" db="EMBL/GenBank/DDBJ databases">
        <title>Comparative genomics of Botrytis spp.</title>
        <authorList>
            <person name="Valero-Jimenez C.A."/>
            <person name="Tapia P."/>
            <person name="Veloso J."/>
            <person name="Silva-Moreno E."/>
            <person name="Staats M."/>
            <person name="Valdes J.H."/>
            <person name="Van Kan J.A.L."/>
        </authorList>
    </citation>
    <scope>NUCLEOTIDE SEQUENCE [LARGE SCALE GENOMIC DNA]</scope>
    <source>
        <strain evidence="1 2">Bh0001</strain>
    </source>
</reference>
<dbReference type="AlphaFoldDB" id="A0A4Z1GWJ0"/>
<organism evidence="1 2">
    <name type="scientific">Botrytis hyacinthi</name>
    <dbReference type="NCBI Taxonomy" id="278943"/>
    <lineage>
        <taxon>Eukaryota</taxon>
        <taxon>Fungi</taxon>
        <taxon>Dikarya</taxon>
        <taxon>Ascomycota</taxon>
        <taxon>Pezizomycotina</taxon>
        <taxon>Leotiomycetes</taxon>
        <taxon>Helotiales</taxon>
        <taxon>Sclerotiniaceae</taxon>
        <taxon>Botrytis</taxon>
    </lineage>
</organism>
<comment type="caution">
    <text evidence="1">The sequence shown here is derived from an EMBL/GenBank/DDBJ whole genome shotgun (WGS) entry which is preliminary data.</text>
</comment>
<dbReference type="EMBL" id="PQXK01000028">
    <property type="protein sequence ID" value="TGO40975.1"/>
    <property type="molecule type" value="Genomic_DNA"/>
</dbReference>
<accession>A0A4Z1GWJ0</accession>
<proteinExistence type="predicted"/>
<keyword evidence="2" id="KW-1185">Reference proteome</keyword>
<sequence>MCTRYQYTGRCWCDGRTGQVRVIASINRYCTQKPPRVRCPKFETKVFQNEKCYGCIQEAAVAAAAEAAAEVEAARILLEVDEKMEAGKTWLLSPLFCYALDFRRKFYMFDAQFNPFER</sequence>